<name>A0ABQ7AJX1_BRACR</name>
<dbReference type="Proteomes" id="UP000266723">
    <property type="component" value="Unassembled WGS sequence"/>
</dbReference>
<proteinExistence type="predicted"/>
<dbReference type="EMBL" id="QGKV02002055">
    <property type="protein sequence ID" value="KAF3498252.1"/>
    <property type="molecule type" value="Genomic_DNA"/>
</dbReference>
<keyword evidence="2" id="KW-1185">Reference proteome</keyword>
<reference evidence="1 2" key="1">
    <citation type="journal article" date="2020" name="BMC Genomics">
        <title>Intraspecific diversification of the crop wild relative Brassica cretica Lam. using demographic model selection.</title>
        <authorList>
            <person name="Kioukis A."/>
            <person name="Michalopoulou V.A."/>
            <person name="Briers L."/>
            <person name="Pirintsos S."/>
            <person name="Studholme D.J."/>
            <person name="Pavlidis P."/>
            <person name="Sarris P.F."/>
        </authorList>
    </citation>
    <scope>NUCLEOTIDE SEQUENCE [LARGE SCALE GENOMIC DNA]</scope>
    <source>
        <strain evidence="2">cv. PFS-1207/04</strain>
    </source>
</reference>
<gene>
    <name evidence="1" type="ORF">DY000_02057150</name>
</gene>
<organism evidence="1 2">
    <name type="scientific">Brassica cretica</name>
    <name type="common">Mustard</name>
    <dbReference type="NCBI Taxonomy" id="69181"/>
    <lineage>
        <taxon>Eukaryota</taxon>
        <taxon>Viridiplantae</taxon>
        <taxon>Streptophyta</taxon>
        <taxon>Embryophyta</taxon>
        <taxon>Tracheophyta</taxon>
        <taxon>Spermatophyta</taxon>
        <taxon>Magnoliopsida</taxon>
        <taxon>eudicotyledons</taxon>
        <taxon>Gunneridae</taxon>
        <taxon>Pentapetalae</taxon>
        <taxon>rosids</taxon>
        <taxon>malvids</taxon>
        <taxon>Brassicales</taxon>
        <taxon>Brassicaceae</taxon>
        <taxon>Brassiceae</taxon>
        <taxon>Brassica</taxon>
    </lineage>
</organism>
<evidence type="ECO:0000313" key="2">
    <source>
        <dbReference type="Proteomes" id="UP000266723"/>
    </source>
</evidence>
<protein>
    <submittedName>
        <fullName evidence="1">Uncharacterized protein</fullName>
    </submittedName>
</protein>
<comment type="caution">
    <text evidence="1">The sequence shown here is derived from an EMBL/GenBank/DDBJ whole genome shotgun (WGS) entry which is preliminary data.</text>
</comment>
<evidence type="ECO:0000313" key="1">
    <source>
        <dbReference type="EMBL" id="KAF3498252.1"/>
    </source>
</evidence>
<accession>A0ABQ7AJX1</accession>
<sequence>MERTSIPSQRISDFILRPREVADLEVRKTHLKNLNDLQSNVVACSSLLILAPPIPNVVLSHASLSSAYPLTGSFLYYPSRSIQFR</sequence>